<accession>G0NIQ7</accession>
<gene>
    <name evidence="1" type="ORF">CAEBREN_01574</name>
</gene>
<dbReference type="HOGENOM" id="CLU_1397438_0_0_1"/>
<evidence type="ECO:0000313" key="1">
    <source>
        <dbReference type="EMBL" id="EGT31974.1"/>
    </source>
</evidence>
<name>G0NIQ7_CAEBE</name>
<dbReference type="EMBL" id="GL379892">
    <property type="protein sequence ID" value="EGT31974.1"/>
    <property type="molecule type" value="Genomic_DNA"/>
</dbReference>
<dbReference type="InParanoid" id="G0NIQ7"/>
<organism evidence="2">
    <name type="scientific">Caenorhabditis brenneri</name>
    <name type="common">Nematode worm</name>
    <dbReference type="NCBI Taxonomy" id="135651"/>
    <lineage>
        <taxon>Eukaryota</taxon>
        <taxon>Metazoa</taxon>
        <taxon>Ecdysozoa</taxon>
        <taxon>Nematoda</taxon>
        <taxon>Chromadorea</taxon>
        <taxon>Rhabditida</taxon>
        <taxon>Rhabditina</taxon>
        <taxon>Rhabditomorpha</taxon>
        <taxon>Rhabditoidea</taxon>
        <taxon>Rhabditidae</taxon>
        <taxon>Peloderinae</taxon>
        <taxon>Caenorhabditis</taxon>
    </lineage>
</organism>
<dbReference type="Proteomes" id="UP000008068">
    <property type="component" value="Unassembled WGS sequence"/>
</dbReference>
<keyword evidence="2" id="KW-1185">Reference proteome</keyword>
<protein>
    <submittedName>
        <fullName evidence="1">Uncharacterized protein</fullName>
    </submittedName>
</protein>
<evidence type="ECO:0000313" key="2">
    <source>
        <dbReference type="Proteomes" id="UP000008068"/>
    </source>
</evidence>
<dbReference type="AlphaFoldDB" id="G0NIQ7"/>
<sequence length="195" mass="22812">MKIYCSLCKKSGTRLLFLAKAIHKTLEENPVDQIPSDIPATSLYCQLKAMQEQSPDLEPMHFFFQKIHIKWSFLRPNTQILAVPNYWAAQEWDFVLMVIPIYYAKDEKDLDEIDWPEIIRNWSKYSMHWNKEFGEAAKFRKLRKVVSDYRTVQTRKSSIKLYDENCNCDSSKSSLSTGSSVAPAMLQFLRMPARS</sequence>
<reference evidence="2" key="1">
    <citation type="submission" date="2011-07" db="EMBL/GenBank/DDBJ databases">
        <authorList>
            <consortium name="Caenorhabditis brenneri Sequencing and Analysis Consortium"/>
            <person name="Wilson R.K."/>
        </authorList>
    </citation>
    <scope>NUCLEOTIDE SEQUENCE [LARGE SCALE GENOMIC DNA]</scope>
    <source>
        <strain evidence="2">PB2801</strain>
    </source>
</reference>
<proteinExistence type="predicted"/>